<dbReference type="GO" id="GO:0003700">
    <property type="term" value="F:DNA-binding transcription factor activity"/>
    <property type="evidence" value="ECO:0007669"/>
    <property type="project" value="TreeGrafter"/>
</dbReference>
<dbReference type="InterPro" id="IPR009057">
    <property type="entry name" value="Homeodomain-like_sf"/>
</dbReference>
<proteinExistence type="predicted"/>
<dbReference type="InterPro" id="IPR036271">
    <property type="entry name" value="Tet_transcr_reg_TetR-rel_C_sf"/>
</dbReference>
<dbReference type="GO" id="GO:0000976">
    <property type="term" value="F:transcription cis-regulatory region binding"/>
    <property type="evidence" value="ECO:0007669"/>
    <property type="project" value="TreeGrafter"/>
</dbReference>
<keyword evidence="1" id="KW-0805">Transcription regulation</keyword>
<dbReference type="InterPro" id="IPR001647">
    <property type="entry name" value="HTH_TetR"/>
</dbReference>
<dbReference type="PROSITE" id="PS50977">
    <property type="entry name" value="HTH_TETR_2"/>
    <property type="match status" value="1"/>
</dbReference>
<accession>A0A917ZZ69</accession>
<feature type="domain" description="HTH tetR-type" evidence="5">
    <location>
        <begin position="6"/>
        <end position="66"/>
    </location>
</feature>
<dbReference type="Pfam" id="PF17935">
    <property type="entry name" value="TetR_C_27"/>
    <property type="match status" value="1"/>
</dbReference>
<keyword evidence="3" id="KW-0804">Transcription</keyword>
<evidence type="ECO:0000256" key="3">
    <source>
        <dbReference type="ARBA" id="ARBA00023163"/>
    </source>
</evidence>
<evidence type="ECO:0000256" key="1">
    <source>
        <dbReference type="ARBA" id="ARBA00023015"/>
    </source>
</evidence>
<reference evidence="6" key="1">
    <citation type="journal article" date="2014" name="Int. J. Syst. Evol. Microbiol.">
        <title>Complete genome sequence of Corynebacterium casei LMG S-19264T (=DSM 44701T), isolated from a smear-ripened cheese.</title>
        <authorList>
            <consortium name="US DOE Joint Genome Institute (JGI-PGF)"/>
            <person name="Walter F."/>
            <person name="Albersmeier A."/>
            <person name="Kalinowski J."/>
            <person name="Ruckert C."/>
        </authorList>
    </citation>
    <scope>NUCLEOTIDE SEQUENCE</scope>
    <source>
        <strain evidence="6">CGMCC 4.7430</strain>
    </source>
</reference>
<dbReference type="PRINTS" id="PR00455">
    <property type="entry name" value="HTHTETR"/>
</dbReference>
<reference evidence="6" key="2">
    <citation type="submission" date="2020-09" db="EMBL/GenBank/DDBJ databases">
        <authorList>
            <person name="Sun Q."/>
            <person name="Zhou Y."/>
        </authorList>
    </citation>
    <scope>NUCLEOTIDE SEQUENCE</scope>
    <source>
        <strain evidence="6">CGMCC 4.7430</strain>
    </source>
</reference>
<protein>
    <submittedName>
        <fullName evidence="6">TetR family transcriptional regulator</fullName>
    </submittedName>
</protein>
<dbReference type="PANTHER" id="PTHR30055">
    <property type="entry name" value="HTH-TYPE TRANSCRIPTIONAL REGULATOR RUTR"/>
    <property type="match status" value="1"/>
</dbReference>
<dbReference type="SUPFAM" id="SSF48498">
    <property type="entry name" value="Tetracyclin repressor-like, C-terminal domain"/>
    <property type="match status" value="1"/>
</dbReference>
<comment type="caution">
    <text evidence="6">The sequence shown here is derived from an EMBL/GenBank/DDBJ whole genome shotgun (WGS) entry which is preliminary data.</text>
</comment>
<evidence type="ECO:0000256" key="4">
    <source>
        <dbReference type="PROSITE-ProRule" id="PRU00335"/>
    </source>
</evidence>
<dbReference type="Proteomes" id="UP000660745">
    <property type="component" value="Unassembled WGS sequence"/>
</dbReference>
<name>A0A917ZZ69_9ACTN</name>
<keyword evidence="2 4" id="KW-0238">DNA-binding</keyword>
<dbReference type="PANTHER" id="PTHR30055:SF151">
    <property type="entry name" value="TRANSCRIPTIONAL REGULATORY PROTEIN"/>
    <property type="match status" value="1"/>
</dbReference>
<sequence length="207" mass="22163">MAAKAPLDADTILAATEDTLRRHGPAKATVVDVARALGVSHTAVYKHFPSKTALREAVTRRWLSRGRDTLAAIAGDTELSPPRRLRAWLTAVLAAKKAKVRDDPELYAAYGMLAAEHSSVAADHVADLLDQLRGILADGIAGGAFQAGDPAEAARAVFDATFRFHHPAHAAEWQAPGIEAELDAVCTLLLHGLQTRPTTPDLRHDHP</sequence>
<dbReference type="EMBL" id="BMNK01000001">
    <property type="protein sequence ID" value="GGP01685.1"/>
    <property type="molecule type" value="Genomic_DNA"/>
</dbReference>
<evidence type="ECO:0000259" key="5">
    <source>
        <dbReference type="PROSITE" id="PS50977"/>
    </source>
</evidence>
<evidence type="ECO:0000256" key="2">
    <source>
        <dbReference type="ARBA" id="ARBA00023125"/>
    </source>
</evidence>
<dbReference type="PROSITE" id="PS01081">
    <property type="entry name" value="HTH_TETR_1"/>
    <property type="match status" value="1"/>
</dbReference>
<dbReference type="Gene3D" id="1.10.357.10">
    <property type="entry name" value="Tetracycline Repressor, domain 2"/>
    <property type="match status" value="1"/>
</dbReference>
<evidence type="ECO:0000313" key="7">
    <source>
        <dbReference type="Proteomes" id="UP000660745"/>
    </source>
</evidence>
<dbReference type="InterPro" id="IPR023772">
    <property type="entry name" value="DNA-bd_HTH_TetR-type_CS"/>
</dbReference>
<dbReference type="SUPFAM" id="SSF46689">
    <property type="entry name" value="Homeodomain-like"/>
    <property type="match status" value="1"/>
</dbReference>
<dbReference type="InterPro" id="IPR041478">
    <property type="entry name" value="TetR_C_27"/>
</dbReference>
<dbReference type="InterPro" id="IPR050109">
    <property type="entry name" value="HTH-type_TetR-like_transc_reg"/>
</dbReference>
<organism evidence="6 7">
    <name type="scientific">Nonomuraea glycinis</name>
    <dbReference type="NCBI Taxonomy" id="2047744"/>
    <lineage>
        <taxon>Bacteria</taxon>
        <taxon>Bacillati</taxon>
        <taxon>Actinomycetota</taxon>
        <taxon>Actinomycetes</taxon>
        <taxon>Streptosporangiales</taxon>
        <taxon>Streptosporangiaceae</taxon>
        <taxon>Nonomuraea</taxon>
    </lineage>
</organism>
<dbReference type="AlphaFoldDB" id="A0A917ZZ69"/>
<dbReference type="RefSeq" id="WP_189136869.1">
    <property type="nucleotide sequence ID" value="NZ_BMNK01000001.1"/>
</dbReference>
<feature type="DNA-binding region" description="H-T-H motif" evidence="4">
    <location>
        <begin position="29"/>
        <end position="48"/>
    </location>
</feature>
<gene>
    <name evidence="6" type="ORF">GCM10012278_05910</name>
</gene>
<dbReference type="Pfam" id="PF00440">
    <property type="entry name" value="TetR_N"/>
    <property type="match status" value="1"/>
</dbReference>
<evidence type="ECO:0000313" key="6">
    <source>
        <dbReference type="EMBL" id="GGP01685.1"/>
    </source>
</evidence>
<keyword evidence="7" id="KW-1185">Reference proteome</keyword>